<evidence type="ECO:0000256" key="3">
    <source>
        <dbReference type="ARBA" id="ARBA00018111"/>
    </source>
</evidence>
<proteinExistence type="inferred from homology"/>
<name>A0ABT5TZD9_9MICO</name>
<feature type="domain" description="RecX third three-helical" evidence="5">
    <location>
        <begin position="29"/>
        <end position="72"/>
    </location>
</feature>
<evidence type="ECO:0000256" key="1">
    <source>
        <dbReference type="ARBA" id="ARBA00004496"/>
    </source>
</evidence>
<dbReference type="Proteomes" id="UP001165561">
    <property type="component" value="Unassembled WGS sequence"/>
</dbReference>
<keyword evidence="7" id="KW-1185">Reference proteome</keyword>
<evidence type="ECO:0000313" key="6">
    <source>
        <dbReference type="EMBL" id="MDD9207440.1"/>
    </source>
</evidence>
<evidence type="ECO:0000256" key="2">
    <source>
        <dbReference type="ARBA" id="ARBA00009695"/>
    </source>
</evidence>
<keyword evidence="4" id="KW-0963">Cytoplasm</keyword>
<protein>
    <recommendedName>
        <fullName evidence="3">Regulatory protein RecX</fullName>
    </recommendedName>
</protein>
<dbReference type="Gene3D" id="1.10.10.10">
    <property type="entry name" value="Winged helix-like DNA-binding domain superfamily/Winged helix DNA-binding domain"/>
    <property type="match status" value="1"/>
</dbReference>
<evidence type="ECO:0000259" key="5">
    <source>
        <dbReference type="Pfam" id="PF21981"/>
    </source>
</evidence>
<dbReference type="InterPro" id="IPR036388">
    <property type="entry name" value="WH-like_DNA-bd_sf"/>
</dbReference>
<evidence type="ECO:0000313" key="7">
    <source>
        <dbReference type="Proteomes" id="UP001165561"/>
    </source>
</evidence>
<comment type="caution">
    <text evidence="6">The sequence shown here is derived from an EMBL/GenBank/DDBJ whole genome shotgun (WGS) entry which is preliminary data.</text>
</comment>
<dbReference type="Pfam" id="PF21981">
    <property type="entry name" value="RecX_HTH3"/>
    <property type="match status" value="1"/>
</dbReference>
<evidence type="ECO:0000256" key="4">
    <source>
        <dbReference type="ARBA" id="ARBA00022490"/>
    </source>
</evidence>
<feature type="non-terminal residue" evidence="6">
    <location>
        <position position="1"/>
    </location>
</feature>
<dbReference type="EMBL" id="JARACI010001104">
    <property type="protein sequence ID" value="MDD9207440.1"/>
    <property type="molecule type" value="Genomic_DNA"/>
</dbReference>
<accession>A0ABT5TZD9</accession>
<comment type="similarity">
    <text evidence="2">Belongs to the RecX family.</text>
</comment>
<organism evidence="6 7">
    <name type="scientific">Georgenia halotolerans</name>
    <dbReference type="NCBI Taxonomy" id="3028317"/>
    <lineage>
        <taxon>Bacteria</taxon>
        <taxon>Bacillati</taxon>
        <taxon>Actinomycetota</taxon>
        <taxon>Actinomycetes</taxon>
        <taxon>Micrococcales</taxon>
        <taxon>Bogoriellaceae</taxon>
        <taxon>Georgenia</taxon>
    </lineage>
</organism>
<reference evidence="6" key="1">
    <citation type="submission" date="2023-02" db="EMBL/GenBank/DDBJ databases">
        <title>Georgenia sp.10Sc9-8, isolated from a soil sample collected from the Taklamakan desert.</title>
        <authorList>
            <person name="Liu S."/>
        </authorList>
    </citation>
    <scope>NUCLEOTIDE SEQUENCE</scope>
    <source>
        <strain evidence="6">10Sc9-8</strain>
    </source>
</reference>
<comment type="subcellular location">
    <subcellularLocation>
        <location evidence="1">Cytoplasm</location>
    </subcellularLocation>
</comment>
<sequence>LALELRRKGIEGEVATAALEQVDDETEEGAARALVAKRARSTRGLDREKRRRRLAGMLARKGYGPGIALRVIDEVLAGESEGADAPDLSADW</sequence>
<dbReference type="InterPro" id="IPR053925">
    <property type="entry name" value="RecX_HTH_3rd"/>
</dbReference>
<gene>
    <name evidence="6" type="ORF">PU560_13335</name>
</gene>